<accession>A0A316UBU1</accession>
<dbReference type="GO" id="GO:0005739">
    <property type="term" value="C:mitochondrion"/>
    <property type="evidence" value="ECO:0007669"/>
    <property type="project" value="TreeGrafter"/>
</dbReference>
<name>A0A316UBU1_9BASI</name>
<dbReference type="PANTHER" id="PTHR23088">
    <property type="entry name" value="NITRILASE-RELATED"/>
    <property type="match status" value="1"/>
</dbReference>
<evidence type="ECO:0000256" key="1">
    <source>
        <dbReference type="ARBA" id="ARBA00022801"/>
    </source>
</evidence>
<dbReference type="CDD" id="cd07572">
    <property type="entry name" value="nit"/>
    <property type="match status" value="1"/>
</dbReference>
<reference evidence="4 5" key="1">
    <citation type="journal article" date="2018" name="Mol. Biol. Evol.">
        <title>Broad Genomic Sampling Reveals a Smut Pathogenic Ancestry of the Fungal Clade Ustilaginomycotina.</title>
        <authorList>
            <person name="Kijpornyongpan T."/>
            <person name="Mondo S.J."/>
            <person name="Barry K."/>
            <person name="Sandor L."/>
            <person name="Lee J."/>
            <person name="Lipzen A."/>
            <person name="Pangilinan J."/>
            <person name="LaButti K."/>
            <person name="Hainaut M."/>
            <person name="Henrissat B."/>
            <person name="Grigoriev I.V."/>
            <person name="Spatafora J.W."/>
            <person name="Aime M.C."/>
        </authorList>
    </citation>
    <scope>NUCLEOTIDE SEQUENCE [LARGE SCALE GENOMIC DNA]</scope>
    <source>
        <strain evidence="4 5">MCA 4718</strain>
    </source>
</reference>
<feature type="region of interest" description="Disordered" evidence="2">
    <location>
        <begin position="1"/>
        <end position="25"/>
    </location>
</feature>
<dbReference type="InterPro" id="IPR003010">
    <property type="entry name" value="C-N_Hydrolase"/>
</dbReference>
<feature type="compositionally biased region" description="Low complexity" evidence="2">
    <location>
        <begin position="1"/>
        <end position="20"/>
    </location>
</feature>
<dbReference type="OrthoDB" id="10250282at2759"/>
<dbReference type="GO" id="GO:0050152">
    <property type="term" value="F:omega-amidase activity"/>
    <property type="evidence" value="ECO:0007669"/>
    <property type="project" value="TreeGrafter"/>
</dbReference>
<organism evidence="4 5">
    <name type="scientific">Pseudomicrostroma glucosiphilum</name>
    <dbReference type="NCBI Taxonomy" id="1684307"/>
    <lineage>
        <taxon>Eukaryota</taxon>
        <taxon>Fungi</taxon>
        <taxon>Dikarya</taxon>
        <taxon>Basidiomycota</taxon>
        <taxon>Ustilaginomycotina</taxon>
        <taxon>Exobasidiomycetes</taxon>
        <taxon>Microstromatales</taxon>
        <taxon>Microstromatales incertae sedis</taxon>
        <taxon>Pseudomicrostroma</taxon>
    </lineage>
</organism>
<dbReference type="GO" id="GO:0006107">
    <property type="term" value="P:oxaloacetate metabolic process"/>
    <property type="evidence" value="ECO:0007669"/>
    <property type="project" value="TreeGrafter"/>
</dbReference>
<dbReference type="InterPro" id="IPR045254">
    <property type="entry name" value="Nit1/2_C-N_Hydrolase"/>
</dbReference>
<dbReference type="PROSITE" id="PS50263">
    <property type="entry name" value="CN_HYDROLASE"/>
    <property type="match status" value="1"/>
</dbReference>
<dbReference type="GO" id="GO:0006541">
    <property type="term" value="P:glutamine metabolic process"/>
    <property type="evidence" value="ECO:0007669"/>
    <property type="project" value="TreeGrafter"/>
</dbReference>
<dbReference type="GeneID" id="37013302"/>
<dbReference type="PROSITE" id="PS01227">
    <property type="entry name" value="UPF0012"/>
    <property type="match status" value="1"/>
</dbReference>
<evidence type="ECO:0000259" key="3">
    <source>
        <dbReference type="PROSITE" id="PS50263"/>
    </source>
</evidence>
<keyword evidence="5" id="KW-1185">Reference proteome</keyword>
<proteinExistence type="predicted"/>
<dbReference type="EMBL" id="KZ819322">
    <property type="protein sequence ID" value="PWN22707.1"/>
    <property type="molecule type" value="Genomic_DNA"/>
</dbReference>
<dbReference type="Pfam" id="PF00795">
    <property type="entry name" value="CN_hydrolase"/>
    <property type="match status" value="1"/>
</dbReference>
<dbReference type="SUPFAM" id="SSF56317">
    <property type="entry name" value="Carbon-nitrogen hydrolase"/>
    <property type="match status" value="1"/>
</dbReference>
<dbReference type="InterPro" id="IPR001110">
    <property type="entry name" value="UPF0012_CS"/>
</dbReference>
<sequence>MTRPSSASTSSWAKQSPSSSEQPILRLKPTRLALIQLGQTSHDKAFNIEHAREAVHKAAKEDGGADMVVLPECWNSPYGVSFFNDYAEDFGGLWERIKRPIDRRSGSRSRWNDDEDEDGAVKKDAAEVQDGLLLKRWCVDGLGGAAVEVHPDSCPSETLLFMSGLARELGIVLVGGSIPERNAKDGRLYNTATVFDQKGRLISIHRKLHLFDIDIPGKMTFQESLTLTGGDRVTVFECSLGRFGLAICYDMRFPELATIAARLGAGAMIYPGAFNTTTGPRHWELLQRCRAMDNQLYVAACSPARATEEEIKKGAYPAWGHSTITDPWAYVKATMEEQEGIARWKLEPSEVEEVRKGIPINRQRRFDVYSDVALS</sequence>
<dbReference type="PANTHER" id="PTHR23088:SF30">
    <property type="entry name" value="OMEGA-AMIDASE NIT2"/>
    <property type="match status" value="1"/>
</dbReference>
<dbReference type="Gene3D" id="3.60.110.10">
    <property type="entry name" value="Carbon-nitrogen hydrolase"/>
    <property type="match status" value="1"/>
</dbReference>
<evidence type="ECO:0000313" key="5">
    <source>
        <dbReference type="Proteomes" id="UP000245942"/>
    </source>
</evidence>
<dbReference type="STRING" id="1684307.A0A316UBU1"/>
<dbReference type="Proteomes" id="UP000245942">
    <property type="component" value="Unassembled WGS sequence"/>
</dbReference>
<dbReference type="InterPro" id="IPR036526">
    <property type="entry name" value="C-N_Hydrolase_sf"/>
</dbReference>
<evidence type="ECO:0000313" key="4">
    <source>
        <dbReference type="EMBL" id="PWN22707.1"/>
    </source>
</evidence>
<gene>
    <name evidence="4" type="ORF">BCV69DRAFT_280313</name>
</gene>
<evidence type="ECO:0000256" key="2">
    <source>
        <dbReference type="SAM" id="MobiDB-lite"/>
    </source>
</evidence>
<dbReference type="AlphaFoldDB" id="A0A316UBU1"/>
<keyword evidence="1 4" id="KW-0378">Hydrolase</keyword>
<protein>
    <submittedName>
        <fullName evidence="4">Carbon-nitrogen hydrolase</fullName>
    </submittedName>
</protein>
<dbReference type="RefSeq" id="XP_025349867.1">
    <property type="nucleotide sequence ID" value="XM_025491568.1"/>
</dbReference>
<feature type="domain" description="CN hydrolase" evidence="3">
    <location>
        <begin position="30"/>
        <end position="348"/>
    </location>
</feature>
<dbReference type="GO" id="GO:0006528">
    <property type="term" value="P:asparagine metabolic process"/>
    <property type="evidence" value="ECO:0007669"/>
    <property type="project" value="TreeGrafter"/>
</dbReference>